<comment type="caution">
    <text evidence="9">The sequence shown here is derived from an EMBL/GenBank/DDBJ whole genome shotgun (WGS) entry which is preliminary data.</text>
</comment>
<evidence type="ECO:0000256" key="5">
    <source>
        <dbReference type="ARBA" id="ARBA00022989"/>
    </source>
</evidence>
<feature type="transmembrane region" description="Helical" evidence="8">
    <location>
        <begin position="12"/>
        <end position="33"/>
    </location>
</feature>
<comment type="subcellular location">
    <subcellularLocation>
        <location evidence="1">Cell membrane</location>
        <topology evidence="1">Multi-pass membrane protein</topology>
    </subcellularLocation>
</comment>
<reference evidence="9 10" key="1">
    <citation type="submission" date="2017-05" db="EMBL/GenBank/DDBJ databases">
        <title>Functional genome analysis of Paenibacillus pasadenensis strain R16: insights on endophytic life style and antifungal activity.</title>
        <authorList>
            <person name="Passera A."/>
            <person name="Marcolungo L."/>
            <person name="Casati P."/>
            <person name="Brasca M."/>
            <person name="Quaglino F."/>
            <person name="Delledonne M."/>
        </authorList>
    </citation>
    <scope>NUCLEOTIDE SEQUENCE [LARGE SCALE GENOMIC DNA]</scope>
    <source>
        <strain evidence="9 10">R16</strain>
    </source>
</reference>
<dbReference type="PANTHER" id="PTHR37937">
    <property type="entry name" value="CONJUGATIVE TRANSFER: DNA TRANSPORT"/>
    <property type="match status" value="1"/>
</dbReference>
<dbReference type="RefSeq" id="WP_101809516.1">
    <property type="nucleotide sequence ID" value="NZ_NFEZ01000005.1"/>
</dbReference>
<feature type="compositionally biased region" description="Polar residues" evidence="7">
    <location>
        <begin position="765"/>
        <end position="786"/>
    </location>
</feature>
<dbReference type="SUPFAM" id="SSF52540">
    <property type="entry name" value="P-loop containing nucleoside triphosphate hydrolases"/>
    <property type="match status" value="1"/>
</dbReference>
<keyword evidence="3" id="KW-1003">Cell membrane</keyword>
<dbReference type="EMBL" id="NFEZ01000005">
    <property type="protein sequence ID" value="PLT43529.1"/>
    <property type="molecule type" value="Genomic_DNA"/>
</dbReference>
<proteinExistence type="inferred from homology"/>
<dbReference type="Pfam" id="PF02534">
    <property type="entry name" value="T4SS-DNA_transf"/>
    <property type="match status" value="1"/>
</dbReference>
<dbReference type="AlphaFoldDB" id="A0A2N5MZM8"/>
<evidence type="ECO:0000313" key="9">
    <source>
        <dbReference type="EMBL" id="PLT43529.1"/>
    </source>
</evidence>
<keyword evidence="4 8" id="KW-0812">Transmembrane</keyword>
<dbReference type="PANTHER" id="PTHR37937:SF1">
    <property type="entry name" value="CONJUGATIVE TRANSFER: DNA TRANSPORT"/>
    <property type="match status" value="1"/>
</dbReference>
<dbReference type="Proteomes" id="UP000234789">
    <property type="component" value="Unassembled WGS sequence"/>
</dbReference>
<accession>A0A2N5MZM8</accession>
<keyword evidence="5 8" id="KW-1133">Transmembrane helix</keyword>
<evidence type="ECO:0000256" key="2">
    <source>
        <dbReference type="ARBA" id="ARBA00008806"/>
    </source>
</evidence>
<dbReference type="NCBIfam" id="NF045973">
    <property type="entry name" value="conju_CD1115"/>
    <property type="match status" value="1"/>
</dbReference>
<dbReference type="Gene3D" id="3.40.50.300">
    <property type="entry name" value="P-loop containing nucleotide triphosphate hydrolases"/>
    <property type="match status" value="1"/>
</dbReference>
<dbReference type="InterPro" id="IPR003688">
    <property type="entry name" value="TraG/VirD4"/>
</dbReference>
<organism evidence="9 10">
    <name type="scientific">Paenibacillus pasadenensis</name>
    <dbReference type="NCBI Taxonomy" id="217090"/>
    <lineage>
        <taxon>Bacteria</taxon>
        <taxon>Bacillati</taxon>
        <taxon>Bacillota</taxon>
        <taxon>Bacilli</taxon>
        <taxon>Bacillales</taxon>
        <taxon>Paenibacillaceae</taxon>
        <taxon>Paenibacillus</taxon>
    </lineage>
</organism>
<gene>
    <name evidence="9" type="ORF">B8V81_5069</name>
</gene>
<evidence type="ECO:0000256" key="3">
    <source>
        <dbReference type="ARBA" id="ARBA00022475"/>
    </source>
</evidence>
<evidence type="ECO:0000256" key="1">
    <source>
        <dbReference type="ARBA" id="ARBA00004651"/>
    </source>
</evidence>
<comment type="similarity">
    <text evidence="2">Belongs to the VirD4/TraG family.</text>
</comment>
<dbReference type="GO" id="GO:0005886">
    <property type="term" value="C:plasma membrane"/>
    <property type="evidence" value="ECO:0007669"/>
    <property type="project" value="UniProtKB-SubCell"/>
</dbReference>
<evidence type="ECO:0000256" key="7">
    <source>
        <dbReference type="SAM" id="MobiDB-lite"/>
    </source>
</evidence>
<feature type="region of interest" description="Disordered" evidence="7">
    <location>
        <begin position="765"/>
        <end position="803"/>
    </location>
</feature>
<evidence type="ECO:0000256" key="6">
    <source>
        <dbReference type="ARBA" id="ARBA00023136"/>
    </source>
</evidence>
<evidence type="ECO:0000313" key="10">
    <source>
        <dbReference type="Proteomes" id="UP000234789"/>
    </source>
</evidence>
<keyword evidence="6 8" id="KW-0472">Membrane</keyword>
<evidence type="ECO:0000256" key="8">
    <source>
        <dbReference type="SAM" id="Phobius"/>
    </source>
</evidence>
<keyword evidence="10" id="KW-1185">Reference proteome</keyword>
<sequence length="817" mass="90309">MNKYVKHGLRAGGYIFLHLWIIGTLVGVILAFAQMPFSFEPEGELAQYLTHTRSAIYHFDSVLISVWPFGPFEREQAKWTWTLAFLPAFLFLRPFIKEWTQGKFKEASNYGSHGSARWARRREVFRKGEISGSPVNELNGSGVILGIEQKAFGNGGYITLPPDSELNQNVLIYGNSGIGKGQTYVMPQIFHAMDPVDLRTKKRIQTAKNRNLPVESSLVVIDPKGEHYTYTAHSLEQAGYDVYCFNLVTMKASHRWNAMDYVDKDLDAEKLSNLLVPTDGHQGDPFWPKAEKALMSAIILFVKHELPAEQCNLANVLHIGLTYGRDEETLNTLFDALPYNHPAVARYNIFRVAPAETRAGILIGFGTQLSLFGYNDIQQLTSQSDFRFDHLGKKKSALFLIIPTADTTFASLTSLFFDQLFQQLWRVADDNGGTCPVGVKIIGDEFVNIGKIPMLSERTGVMRGLGISLQILVQAKSQLYKLYKDDTDAILQNFDTVVFLGTNDKKTAEEMSTDIGDGTIKIVSTSQQQHSPLITGNGGSESQQYHGRRLITPDELRKKSRRTNIILQNGGNPFKTTKTRFTEHPNAKGYQKLDPKAMVPPPQRGFQLFSQSDYNRVCGLILQESEVDPVAATTNFKESMDAVSSSSPAERILDALYASETESSDDEPIQAGSIEWMIPPVLHESSEAFAELPEEEPILQNQDENLVPAEVPVVIQTVEVVPEAFPADLANESLSKDIKELSEPDDDMLALPAAEHNAEDNLATSGQMDEGLNESQPGASPSSTLSDLFDQLEGAGSQKAAAPASAAAALDMISKEG</sequence>
<protein>
    <submittedName>
        <fullName evidence="9">TrsK-like protein</fullName>
    </submittedName>
</protein>
<dbReference type="CDD" id="cd01127">
    <property type="entry name" value="TrwB_TraG_TraD_VirD4"/>
    <property type="match status" value="1"/>
</dbReference>
<name>A0A2N5MZM8_9BACL</name>
<evidence type="ECO:0000256" key="4">
    <source>
        <dbReference type="ARBA" id="ARBA00022692"/>
    </source>
</evidence>
<dbReference type="InterPro" id="IPR027417">
    <property type="entry name" value="P-loop_NTPase"/>
</dbReference>
<dbReference type="InterPro" id="IPR051539">
    <property type="entry name" value="T4SS-coupling_protein"/>
</dbReference>